<dbReference type="PANTHER" id="PTHR24096">
    <property type="entry name" value="LONG-CHAIN-FATTY-ACID--COA LIGASE"/>
    <property type="match status" value="1"/>
</dbReference>
<dbReference type="Pfam" id="PF00501">
    <property type="entry name" value="AMP-binding"/>
    <property type="match status" value="1"/>
</dbReference>
<keyword evidence="2" id="KW-0576">Peroxisome</keyword>
<feature type="domain" description="AMP-binding enzyme C-terminal" evidence="4">
    <location>
        <begin position="453"/>
        <end position="529"/>
    </location>
</feature>
<feature type="domain" description="AMP-dependent synthetase/ligase" evidence="3">
    <location>
        <begin position="53"/>
        <end position="401"/>
    </location>
</feature>
<dbReference type="InterPro" id="IPR042099">
    <property type="entry name" value="ANL_N_sf"/>
</dbReference>
<organism evidence="5 6">
    <name type="scientific">Plutella xylostella</name>
    <name type="common">Diamondback moth</name>
    <name type="synonym">Plutella maculipennis</name>
    <dbReference type="NCBI Taxonomy" id="51655"/>
    <lineage>
        <taxon>Eukaryota</taxon>
        <taxon>Metazoa</taxon>
        <taxon>Ecdysozoa</taxon>
        <taxon>Arthropoda</taxon>
        <taxon>Hexapoda</taxon>
        <taxon>Insecta</taxon>
        <taxon>Pterygota</taxon>
        <taxon>Neoptera</taxon>
        <taxon>Endopterygota</taxon>
        <taxon>Lepidoptera</taxon>
        <taxon>Glossata</taxon>
        <taxon>Ditrysia</taxon>
        <taxon>Yponomeutoidea</taxon>
        <taxon>Plutellidae</taxon>
        <taxon>Plutella</taxon>
    </lineage>
</organism>
<sequence>MPVPRQVNNFCFLYLNDVTSRIVAKSGRAGDRFHLGKIILESLKVAPDMDLQIDAATGQSESFKSTLNRSVQCARYLRASYAPGDVIALMAPNHLDLTVPIYASLFNGLTVAAVEHTWGVGELQDTFSTIQPKLVCCQHEKQEVVREALQRAGVNANIITFGGGEHELNELIRNVEPNVDDFSVTEVDTAENIAFLVPTSGTTGAPKNAVCSHLNFATHLPYWLSLYDTFPSPTRLIFHLSPLQWVTGIMNYLLSAIFHVTRVQTSAPSSVEHYHSIINKYKPTFMICSPTMMATMVKHSGRASCDFSCFEIVMLGGSAVTRDIGEEIKIRAPNTQMVPNYGLTEMGMSLCGSYNINKPVCFKNVGVLKLRLVDPDTGKDVCEPFKSGELWGQGPSIFKGYCNRPEATKEAFSEDGWLKTGDIFQRDEDLNYYFVDRLKMLMKYMNYQISPVEVETVIKQHPGVSDAGVAGVPHSECGELPVACVVRKQGASVTAQEIKDLVKSSLQDSKQLRGGVIFVDALPLTATAKLNRRKLKELVSTLPRE</sequence>
<dbReference type="EMBL" id="JAHIBW010000016">
    <property type="protein sequence ID" value="KAG7303427.1"/>
    <property type="molecule type" value="Genomic_DNA"/>
</dbReference>
<dbReference type="PANTHER" id="PTHR24096:SF353">
    <property type="entry name" value="GH16244P-RELATED"/>
    <property type="match status" value="1"/>
</dbReference>
<evidence type="ECO:0000259" key="3">
    <source>
        <dbReference type="Pfam" id="PF00501"/>
    </source>
</evidence>
<reference evidence="5 6" key="1">
    <citation type="submission" date="2021-06" db="EMBL/GenBank/DDBJ databases">
        <title>A haploid diamondback moth (Plutella xylostella L.) genome assembly resolves 31 chromosomes and identifies a diamide resistance mutation.</title>
        <authorList>
            <person name="Ward C.M."/>
            <person name="Perry K.D."/>
            <person name="Baker G."/>
            <person name="Powis K."/>
            <person name="Heckel D.G."/>
            <person name="Baxter S.W."/>
        </authorList>
    </citation>
    <scope>NUCLEOTIDE SEQUENCE [LARGE SCALE GENOMIC DNA]</scope>
    <source>
        <strain evidence="5 6">LV</strain>
        <tissue evidence="5">Single pupa</tissue>
    </source>
</reference>
<keyword evidence="6" id="KW-1185">Reference proteome</keyword>
<evidence type="ECO:0000313" key="5">
    <source>
        <dbReference type="EMBL" id="KAG7303427.1"/>
    </source>
</evidence>
<protein>
    <submittedName>
        <fullName evidence="5">Uncharacterized protein</fullName>
    </submittedName>
</protein>
<accession>A0ABQ7QDY5</accession>
<dbReference type="InterPro" id="IPR020845">
    <property type="entry name" value="AMP-binding_CS"/>
</dbReference>
<evidence type="ECO:0000259" key="4">
    <source>
        <dbReference type="Pfam" id="PF13193"/>
    </source>
</evidence>
<evidence type="ECO:0000256" key="1">
    <source>
        <dbReference type="ARBA" id="ARBA00004275"/>
    </source>
</evidence>
<comment type="caution">
    <text evidence="5">The sequence shown here is derived from an EMBL/GenBank/DDBJ whole genome shotgun (WGS) entry which is preliminary data.</text>
</comment>
<dbReference type="InterPro" id="IPR025110">
    <property type="entry name" value="AMP-bd_C"/>
</dbReference>
<dbReference type="Pfam" id="PF13193">
    <property type="entry name" value="AMP-binding_C"/>
    <property type="match status" value="1"/>
</dbReference>
<dbReference type="Proteomes" id="UP000823941">
    <property type="component" value="Chromosome 16"/>
</dbReference>
<dbReference type="InterPro" id="IPR045851">
    <property type="entry name" value="AMP-bd_C_sf"/>
</dbReference>
<evidence type="ECO:0000313" key="6">
    <source>
        <dbReference type="Proteomes" id="UP000823941"/>
    </source>
</evidence>
<dbReference type="PROSITE" id="PS00455">
    <property type="entry name" value="AMP_BINDING"/>
    <property type="match status" value="1"/>
</dbReference>
<dbReference type="InterPro" id="IPR000873">
    <property type="entry name" value="AMP-dep_synth/lig_dom"/>
</dbReference>
<proteinExistence type="predicted"/>
<dbReference type="Gene3D" id="3.40.50.12780">
    <property type="entry name" value="N-terminal domain of ligase-like"/>
    <property type="match status" value="1"/>
</dbReference>
<evidence type="ECO:0000256" key="2">
    <source>
        <dbReference type="ARBA" id="ARBA00023140"/>
    </source>
</evidence>
<comment type="subcellular location">
    <subcellularLocation>
        <location evidence="1">Peroxisome</location>
    </subcellularLocation>
</comment>
<dbReference type="Gene3D" id="3.30.300.30">
    <property type="match status" value="1"/>
</dbReference>
<gene>
    <name evidence="5" type="ORF">JYU34_011942</name>
</gene>
<dbReference type="SUPFAM" id="SSF56801">
    <property type="entry name" value="Acetyl-CoA synthetase-like"/>
    <property type="match status" value="1"/>
</dbReference>
<name>A0ABQ7QDY5_PLUXY</name>